<dbReference type="Proteomes" id="UP000543554">
    <property type="component" value="Unassembled WGS sequence"/>
</dbReference>
<accession>A0AA40VDK3</accession>
<organism evidence="2 3">
    <name type="scientific">Methylorubrum thiocyanatum</name>
    <dbReference type="NCBI Taxonomy" id="47958"/>
    <lineage>
        <taxon>Bacteria</taxon>
        <taxon>Pseudomonadati</taxon>
        <taxon>Pseudomonadota</taxon>
        <taxon>Alphaproteobacteria</taxon>
        <taxon>Hyphomicrobiales</taxon>
        <taxon>Methylobacteriaceae</taxon>
        <taxon>Methylorubrum</taxon>
    </lineage>
</organism>
<evidence type="ECO:0000313" key="3">
    <source>
        <dbReference type="Proteomes" id="UP000543554"/>
    </source>
</evidence>
<feature type="compositionally biased region" description="Polar residues" evidence="1">
    <location>
        <begin position="11"/>
        <end position="30"/>
    </location>
</feature>
<dbReference type="EMBL" id="JACJIB010000008">
    <property type="protein sequence ID" value="MBA8915240.1"/>
    <property type="molecule type" value="Genomic_DNA"/>
</dbReference>
<dbReference type="AlphaFoldDB" id="A0AA40VDK3"/>
<evidence type="ECO:0000313" key="2">
    <source>
        <dbReference type="EMBL" id="MBA8915240.1"/>
    </source>
</evidence>
<name>A0AA40VDK3_9HYPH</name>
<reference evidence="2 3" key="1">
    <citation type="submission" date="2020-08" db="EMBL/GenBank/DDBJ databases">
        <title>Genomic Encyclopedia of Type Strains, Phase IV (KMG-IV): sequencing the most valuable type-strain genomes for metagenomic binning, comparative biology and taxonomic classification.</title>
        <authorList>
            <person name="Goeker M."/>
        </authorList>
    </citation>
    <scope>NUCLEOTIDE SEQUENCE [LARGE SCALE GENOMIC DNA]</scope>
    <source>
        <strain evidence="2 3">DSM 11490</strain>
    </source>
</reference>
<protein>
    <submittedName>
        <fullName evidence="2">Uncharacterized protein</fullName>
    </submittedName>
</protein>
<comment type="caution">
    <text evidence="2">The sequence shown here is derived from an EMBL/GenBank/DDBJ whole genome shotgun (WGS) entry which is preliminary data.</text>
</comment>
<evidence type="ECO:0000256" key="1">
    <source>
        <dbReference type="SAM" id="MobiDB-lite"/>
    </source>
</evidence>
<proteinExistence type="predicted"/>
<gene>
    <name evidence="2" type="ORF">HNR51_004340</name>
</gene>
<sequence length="127" mass="13558">MAKAKERSTTQRRGSNTKPRFASGSFTTSGSMPCLREACGRLLAGVALIDEGDLDVIVSGRLQGLGQTLDLSAVIGVGWRDVQGQKMAERVHRPVQLRALLALAPIVAGPLAALGRRAQRPAVEDRR</sequence>
<feature type="region of interest" description="Disordered" evidence="1">
    <location>
        <begin position="1"/>
        <end position="30"/>
    </location>
</feature>
<keyword evidence="3" id="KW-1185">Reference proteome</keyword>